<accession>A0ABW2MQ99</accession>
<comment type="caution">
    <text evidence="2">The sequence shown here is derived from an EMBL/GenBank/DDBJ whole genome shotgun (WGS) entry which is preliminary data.</text>
</comment>
<dbReference type="RefSeq" id="WP_380216916.1">
    <property type="nucleotide sequence ID" value="NZ_JBHTBN010000002.1"/>
</dbReference>
<feature type="transmembrane region" description="Helical" evidence="1">
    <location>
        <begin position="21"/>
        <end position="42"/>
    </location>
</feature>
<keyword evidence="1" id="KW-1133">Transmembrane helix</keyword>
<gene>
    <name evidence="2" type="ORF">ACFQO1_05170</name>
</gene>
<keyword evidence="1" id="KW-0812">Transmembrane</keyword>
<dbReference type="Pfam" id="PF19578">
    <property type="entry name" value="DUF6090"/>
    <property type="match status" value="1"/>
</dbReference>
<sequence>MIKFFRKIRHKLLTDNKISKYFIYALGEIILVVIGILIALQINNLNESKKERNIVNASLNSLKLNLHNDIDDLNEQIEYNKTVLKAVDFTFQIISIPKYKDLQLSTFADSIFHIATERTFFPTTTTFNSMESGSHFQWIKNQDLIQSIYSYYAIVDKLSNLTNENNQFVKNHIEGFTYNKIEFGSLLPNSNPYSNSKERNPTQNNTNILRESSVLENALIGRKFRATGEIDLSKDAILKANKLITIINEYIEVHN</sequence>
<evidence type="ECO:0000313" key="3">
    <source>
        <dbReference type="Proteomes" id="UP001596415"/>
    </source>
</evidence>
<reference evidence="3" key="1">
    <citation type="journal article" date="2019" name="Int. J. Syst. Evol. Microbiol.">
        <title>The Global Catalogue of Microorganisms (GCM) 10K type strain sequencing project: providing services to taxonomists for standard genome sequencing and annotation.</title>
        <authorList>
            <consortium name="The Broad Institute Genomics Platform"/>
            <consortium name="The Broad Institute Genome Sequencing Center for Infectious Disease"/>
            <person name="Wu L."/>
            <person name="Ma J."/>
        </authorList>
    </citation>
    <scope>NUCLEOTIDE SEQUENCE [LARGE SCALE GENOMIC DNA]</scope>
    <source>
        <strain evidence="3">CGMCC 1.16306</strain>
    </source>
</reference>
<evidence type="ECO:0000313" key="2">
    <source>
        <dbReference type="EMBL" id="MFC7357067.1"/>
    </source>
</evidence>
<name>A0ABW2MQ99_9FLAO</name>
<keyword evidence="1" id="KW-0472">Membrane</keyword>
<keyword evidence="3" id="KW-1185">Reference proteome</keyword>
<evidence type="ECO:0000256" key="1">
    <source>
        <dbReference type="SAM" id="Phobius"/>
    </source>
</evidence>
<proteinExistence type="predicted"/>
<dbReference type="InterPro" id="IPR045749">
    <property type="entry name" value="DUF6090"/>
</dbReference>
<organism evidence="2 3">
    <name type="scientific">Jejudonia soesokkakensis</name>
    <dbReference type="NCBI Taxonomy" id="1323432"/>
    <lineage>
        <taxon>Bacteria</taxon>
        <taxon>Pseudomonadati</taxon>
        <taxon>Bacteroidota</taxon>
        <taxon>Flavobacteriia</taxon>
        <taxon>Flavobacteriales</taxon>
        <taxon>Flavobacteriaceae</taxon>
        <taxon>Jejudonia</taxon>
    </lineage>
</organism>
<dbReference type="EMBL" id="JBHTBN010000002">
    <property type="protein sequence ID" value="MFC7357067.1"/>
    <property type="molecule type" value="Genomic_DNA"/>
</dbReference>
<dbReference type="Proteomes" id="UP001596415">
    <property type="component" value="Unassembled WGS sequence"/>
</dbReference>
<protein>
    <submittedName>
        <fullName evidence="2">DUF6090 family protein</fullName>
    </submittedName>
</protein>